<feature type="compositionally biased region" description="Basic and acidic residues" evidence="1">
    <location>
        <begin position="377"/>
        <end position="389"/>
    </location>
</feature>
<dbReference type="Proteomes" id="UP000749559">
    <property type="component" value="Unassembled WGS sequence"/>
</dbReference>
<feature type="non-terminal residue" evidence="2">
    <location>
        <position position="602"/>
    </location>
</feature>
<proteinExistence type="predicted"/>
<dbReference type="OrthoDB" id="10064694at2759"/>
<keyword evidence="3" id="KW-1185">Reference proteome</keyword>
<sequence>MPKSKQQVQEKVNRMWPTYKRDQEKLNSYMNKTTSADTCKSKITNYFSPTPKPKPDNSCGIQSECNNYDVNNNNNHFADPMKCTAGVRQMRHEAFETVTCTENQLTILKSFLRVLQPESELKVLEHPDLISAPAFIKPLVTVATSYLVFMNTRDNYDQLYVKQKKGTIVNTEMAQLSKMMDIFKQKLIDIDAIKLDLSKMLFQTAQRKANHISELMAQIGSIDTKINDVLKRLRSLISIKSRQADPHPNKTPYFVQCSNNKSLTWDDAMVNLIESNVQLPGPLDSSDILKCASNLRETTIMKLNDLVEGPLKQKYPDSKKMTYGLNLSICKNLQEHLPVMIVRQAFSFVLVNIHELYYNATLFEDLVNIDIADEQAKDTQNKIQRERTRPGPKPGHGGRQPLHKKYPNIVDGAVNYMMLHGFAAQQRRRTDVATSVGVTTKDLRKHLIETIPDLTTISTSTVSRLMMPTNLNFKSAKYYKGVIRAKVPAKNNSLKKDHPDLQFIRSQIATANEIATQYQHNVHLFSCDDKNKVAVGTLAVSRYHQIKKFFLEGDEPNYQDHDFPFPNAKIIPSGYLLLDNSKNCKQRSRSCERVNMKNRQVR</sequence>
<evidence type="ECO:0000313" key="2">
    <source>
        <dbReference type="EMBL" id="CAH1785112.1"/>
    </source>
</evidence>
<accession>A0A8S4NVW6</accession>
<dbReference type="EMBL" id="CAIIXF020000005">
    <property type="protein sequence ID" value="CAH1785112.1"/>
    <property type="molecule type" value="Genomic_DNA"/>
</dbReference>
<gene>
    <name evidence="2" type="ORF">OFUS_LOCUS11217</name>
</gene>
<organism evidence="2 3">
    <name type="scientific">Owenia fusiformis</name>
    <name type="common">Polychaete worm</name>
    <dbReference type="NCBI Taxonomy" id="6347"/>
    <lineage>
        <taxon>Eukaryota</taxon>
        <taxon>Metazoa</taxon>
        <taxon>Spiralia</taxon>
        <taxon>Lophotrochozoa</taxon>
        <taxon>Annelida</taxon>
        <taxon>Polychaeta</taxon>
        <taxon>Sedentaria</taxon>
        <taxon>Canalipalpata</taxon>
        <taxon>Sabellida</taxon>
        <taxon>Oweniida</taxon>
        <taxon>Oweniidae</taxon>
        <taxon>Owenia</taxon>
    </lineage>
</organism>
<feature type="region of interest" description="Disordered" evidence="1">
    <location>
        <begin position="377"/>
        <end position="404"/>
    </location>
</feature>
<evidence type="ECO:0000313" key="3">
    <source>
        <dbReference type="Proteomes" id="UP000749559"/>
    </source>
</evidence>
<reference evidence="2" key="1">
    <citation type="submission" date="2022-03" db="EMBL/GenBank/DDBJ databases">
        <authorList>
            <person name="Martin C."/>
        </authorList>
    </citation>
    <scope>NUCLEOTIDE SEQUENCE</scope>
</reference>
<name>A0A8S4NVW6_OWEFU</name>
<evidence type="ECO:0000256" key="1">
    <source>
        <dbReference type="SAM" id="MobiDB-lite"/>
    </source>
</evidence>
<dbReference type="AlphaFoldDB" id="A0A8S4NVW6"/>
<comment type="caution">
    <text evidence="2">The sequence shown here is derived from an EMBL/GenBank/DDBJ whole genome shotgun (WGS) entry which is preliminary data.</text>
</comment>
<protein>
    <submittedName>
        <fullName evidence="2">Uncharacterized protein</fullName>
    </submittedName>
</protein>